<dbReference type="EMBL" id="RCZO01000002">
    <property type="protein sequence ID" value="TPG10588.1"/>
    <property type="molecule type" value="Genomic_DNA"/>
</dbReference>
<name>A0A502FP21_9GAMM</name>
<dbReference type="RefSeq" id="WP_140649973.1">
    <property type="nucleotide sequence ID" value="NZ_RCZB01000001.1"/>
</dbReference>
<evidence type="ECO:0000313" key="2">
    <source>
        <dbReference type="EMBL" id="TPG10588.1"/>
    </source>
</evidence>
<dbReference type="AlphaFoldDB" id="A0A502FP21"/>
<evidence type="ECO:0000259" key="1">
    <source>
        <dbReference type="Pfam" id="PF03886"/>
    </source>
</evidence>
<dbReference type="SUPFAM" id="SSF159594">
    <property type="entry name" value="XCC0632-like"/>
    <property type="match status" value="1"/>
</dbReference>
<accession>A0A502FP21</accession>
<dbReference type="InterPro" id="IPR005586">
    <property type="entry name" value="ABC_trans_aux"/>
</dbReference>
<dbReference type="PROSITE" id="PS51257">
    <property type="entry name" value="PROKAR_LIPOPROTEIN"/>
    <property type="match status" value="1"/>
</dbReference>
<dbReference type="Gene3D" id="3.40.50.10610">
    <property type="entry name" value="ABC-type transport auxiliary lipoprotein component"/>
    <property type="match status" value="1"/>
</dbReference>
<keyword evidence="3" id="KW-1185">Reference proteome</keyword>
<protein>
    <submittedName>
        <fullName evidence="2">Membrane integrity-associated transporter subunit PqiC</fullName>
    </submittedName>
</protein>
<comment type="caution">
    <text evidence="2">The sequence shown here is derived from an EMBL/GenBank/DDBJ whole genome shotgun (WGS) entry which is preliminary data.</text>
</comment>
<organism evidence="2 3">
    <name type="scientific">Rhodanobacter glycinis</name>
    <dbReference type="NCBI Taxonomy" id="582702"/>
    <lineage>
        <taxon>Bacteria</taxon>
        <taxon>Pseudomonadati</taxon>
        <taxon>Pseudomonadota</taxon>
        <taxon>Gammaproteobacteria</taxon>
        <taxon>Lysobacterales</taxon>
        <taxon>Rhodanobacteraceae</taxon>
        <taxon>Rhodanobacter</taxon>
    </lineage>
</organism>
<evidence type="ECO:0000313" key="3">
    <source>
        <dbReference type="Proteomes" id="UP000319486"/>
    </source>
</evidence>
<dbReference type="Pfam" id="PF03886">
    <property type="entry name" value="ABC_trans_aux"/>
    <property type="match status" value="1"/>
</dbReference>
<dbReference type="OrthoDB" id="5949767at2"/>
<gene>
    <name evidence="2" type="ORF">EAH88_05710</name>
</gene>
<proteinExistence type="predicted"/>
<dbReference type="Proteomes" id="UP000319486">
    <property type="component" value="Unassembled WGS sequence"/>
</dbReference>
<sequence length="222" mass="22827">MIRIAMRLLGAGGVLALAACASAPLHYYTLVAPADPSASGLMAPADESASGVAEGMAANAAAPALPFELLPVSVPTQVDQPQLVVREGGQGVALLGSERWIAPLGDEVRGALSADLARELHSQDVSDMPGNDKPLLRIKLDLRRFDSQPGSYALIEGVWNVRLLHGAHPGALACTSRITVSVGPGYPALVQGHQRAIAQLAARIAAAARLLGSEQTPVCPAG</sequence>
<feature type="domain" description="ABC-type transport auxiliary lipoprotein component" evidence="1">
    <location>
        <begin position="57"/>
        <end position="205"/>
    </location>
</feature>
<reference evidence="2 3" key="1">
    <citation type="journal article" date="2019" name="Environ. Microbiol.">
        <title>Species interactions and distinct microbial communities in high Arctic permafrost affected cryosols are associated with the CH4 and CO2 gas fluxes.</title>
        <authorList>
            <person name="Altshuler I."/>
            <person name="Hamel J."/>
            <person name="Turney S."/>
            <person name="Magnuson E."/>
            <person name="Levesque R."/>
            <person name="Greer C."/>
            <person name="Whyte L.G."/>
        </authorList>
    </citation>
    <scope>NUCLEOTIDE SEQUENCE [LARGE SCALE GENOMIC DNA]</scope>
    <source>
        <strain evidence="2 3">S13Y</strain>
    </source>
</reference>